<feature type="region of interest" description="Disordered" evidence="1">
    <location>
        <begin position="54"/>
        <end position="81"/>
    </location>
</feature>
<comment type="caution">
    <text evidence="2">The sequence shown here is derived from an EMBL/GenBank/DDBJ whole genome shotgun (WGS) entry which is preliminary data.</text>
</comment>
<proteinExistence type="predicted"/>
<protein>
    <submittedName>
        <fullName evidence="2">Uncharacterized protein</fullName>
    </submittedName>
</protein>
<gene>
    <name evidence="2" type="ORF">SDC9_52408</name>
</gene>
<dbReference type="EMBL" id="VSSQ01001199">
    <property type="protein sequence ID" value="MPM06112.1"/>
    <property type="molecule type" value="Genomic_DNA"/>
</dbReference>
<sequence>MFLHYLDEMKNVCLKRRTRFAVGKRWEGTLINGTEDRVEVLPFAAACLKRLQTAKEEKKTHPDELNRSAHVLRSTRRREAA</sequence>
<dbReference type="AlphaFoldDB" id="A0A644WQV1"/>
<feature type="compositionally biased region" description="Basic and acidic residues" evidence="1">
    <location>
        <begin position="54"/>
        <end position="67"/>
    </location>
</feature>
<organism evidence="2">
    <name type="scientific">bioreactor metagenome</name>
    <dbReference type="NCBI Taxonomy" id="1076179"/>
    <lineage>
        <taxon>unclassified sequences</taxon>
        <taxon>metagenomes</taxon>
        <taxon>ecological metagenomes</taxon>
    </lineage>
</organism>
<evidence type="ECO:0000256" key="1">
    <source>
        <dbReference type="SAM" id="MobiDB-lite"/>
    </source>
</evidence>
<name>A0A644WQV1_9ZZZZ</name>
<accession>A0A644WQV1</accession>
<reference evidence="2" key="1">
    <citation type="submission" date="2019-08" db="EMBL/GenBank/DDBJ databases">
        <authorList>
            <person name="Kucharzyk K."/>
            <person name="Murdoch R.W."/>
            <person name="Higgins S."/>
            <person name="Loffler F."/>
        </authorList>
    </citation>
    <scope>NUCLEOTIDE SEQUENCE</scope>
</reference>
<evidence type="ECO:0000313" key="2">
    <source>
        <dbReference type="EMBL" id="MPM06112.1"/>
    </source>
</evidence>